<keyword evidence="4 5" id="KW-0472">Membrane</keyword>
<evidence type="ECO:0000313" key="8">
    <source>
        <dbReference type="Proteomes" id="UP000694232"/>
    </source>
</evidence>
<evidence type="ECO:0000256" key="2">
    <source>
        <dbReference type="ARBA" id="ARBA00022692"/>
    </source>
</evidence>
<feature type="transmembrane region" description="Helical" evidence="5">
    <location>
        <begin position="242"/>
        <end position="264"/>
    </location>
</feature>
<feature type="transmembrane region" description="Helical" evidence="5">
    <location>
        <begin position="146"/>
        <end position="168"/>
    </location>
</feature>
<evidence type="ECO:0000256" key="3">
    <source>
        <dbReference type="ARBA" id="ARBA00022989"/>
    </source>
</evidence>
<comment type="subcellular location">
    <subcellularLocation>
        <location evidence="1">Membrane</location>
        <topology evidence="1">Multi-pass membrane protein</topology>
    </subcellularLocation>
</comment>
<gene>
    <name evidence="7" type="ORF">KNV97_08160</name>
</gene>
<dbReference type="AlphaFoldDB" id="A0A975UAV0"/>
<feature type="transmembrane region" description="Helical" evidence="5">
    <location>
        <begin position="90"/>
        <end position="112"/>
    </location>
</feature>
<accession>A0A975UAV0</accession>
<dbReference type="PANTHER" id="PTHR32322">
    <property type="entry name" value="INNER MEMBRANE TRANSPORTER"/>
    <property type="match status" value="1"/>
</dbReference>
<reference evidence="7" key="1">
    <citation type="submission" date="2021-06" db="EMBL/GenBank/DDBJ databases">
        <title>Vibrio nov. sp., novel gut bacterium isolated from Yellow Sea oyster.</title>
        <authorList>
            <person name="Muhammad N."/>
            <person name="Nguyen T.H."/>
            <person name="Lee Y.-J."/>
            <person name="Ko J."/>
            <person name="Kim S.-G."/>
        </authorList>
    </citation>
    <scope>NUCLEOTIDE SEQUENCE</scope>
    <source>
        <strain evidence="7">OG9-811</strain>
    </source>
</reference>
<proteinExistence type="predicted"/>
<feature type="transmembrane region" description="Helical" evidence="5">
    <location>
        <begin position="119"/>
        <end position="140"/>
    </location>
</feature>
<dbReference type="PANTHER" id="PTHR32322:SF2">
    <property type="entry name" value="EAMA DOMAIN-CONTAINING PROTEIN"/>
    <property type="match status" value="1"/>
</dbReference>
<evidence type="ECO:0000313" key="7">
    <source>
        <dbReference type="EMBL" id="QXO18247.1"/>
    </source>
</evidence>
<dbReference type="Proteomes" id="UP000694232">
    <property type="component" value="Chromosome 1"/>
</dbReference>
<sequence length="297" mass="32249">MKVRNYSVLFIIGGIWGSQFIFQQQALSLFSPLWIATLRALFGALTLIILCKCSGLKSKNKQWGLFCIIGLLEAVIPFILVPWGQIQLSSATTAVLMGTVPFCTLLLAPLLIRGSTIGVYSLLSVVMGFGGLLLLFYPALSSQDQTIPLTSAGAILLAAACFAIALLLLNRVRDEHPLMVARNVLIMASLQLTALTLLEAPTELASLHFNQLSVFNVFSVIYLGVMCAGVVYYLYMISVKNAGAVFTSMTNYLVPSFGVVFGLIFSDEMLPLTTWLALAVILLALLLNQMPSRTKQS</sequence>
<dbReference type="RefSeq" id="WP_218562866.1">
    <property type="nucleotide sequence ID" value="NZ_CP076643.1"/>
</dbReference>
<dbReference type="KEGG" id="vos:KNV97_08160"/>
<dbReference type="InterPro" id="IPR000620">
    <property type="entry name" value="EamA_dom"/>
</dbReference>
<protein>
    <submittedName>
        <fullName evidence="7">DMT family transporter</fullName>
    </submittedName>
</protein>
<feature type="transmembrane region" description="Helical" evidence="5">
    <location>
        <begin position="180"/>
        <end position="200"/>
    </location>
</feature>
<feature type="transmembrane region" description="Helical" evidence="5">
    <location>
        <begin position="270"/>
        <end position="287"/>
    </location>
</feature>
<evidence type="ECO:0000256" key="5">
    <source>
        <dbReference type="SAM" id="Phobius"/>
    </source>
</evidence>
<feature type="transmembrane region" description="Helical" evidence="5">
    <location>
        <begin position="212"/>
        <end position="235"/>
    </location>
</feature>
<dbReference type="Pfam" id="PF00892">
    <property type="entry name" value="EamA"/>
    <property type="match status" value="2"/>
</dbReference>
<name>A0A975UAV0_9VIBR</name>
<keyword evidence="2 5" id="KW-0812">Transmembrane</keyword>
<organism evidence="7 8">
    <name type="scientific">Vibrio ostreae</name>
    <dbReference type="NCBI Taxonomy" id="2841925"/>
    <lineage>
        <taxon>Bacteria</taxon>
        <taxon>Pseudomonadati</taxon>
        <taxon>Pseudomonadota</taxon>
        <taxon>Gammaproteobacteria</taxon>
        <taxon>Vibrionales</taxon>
        <taxon>Vibrionaceae</taxon>
        <taxon>Vibrio</taxon>
    </lineage>
</organism>
<dbReference type="InterPro" id="IPR050638">
    <property type="entry name" value="AA-Vitamin_Transporters"/>
</dbReference>
<feature type="transmembrane region" description="Helical" evidence="5">
    <location>
        <begin position="7"/>
        <end position="27"/>
    </location>
</feature>
<feature type="domain" description="EamA" evidence="6">
    <location>
        <begin position="9"/>
        <end position="136"/>
    </location>
</feature>
<feature type="transmembrane region" description="Helical" evidence="5">
    <location>
        <begin position="33"/>
        <end position="51"/>
    </location>
</feature>
<keyword evidence="3 5" id="KW-1133">Transmembrane helix</keyword>
<feature type="domain" description="EamA" evidence="6">
    <location>
        <begin position="154"/>
        <end position="287"/>
    </location>
</feature>
<evidence type="ECO:0000256" key="1">
    <source>
        <dbReference type="ARBA" id="ARBA00004141"/>
    </source>
</evidence>
<feature type="transmembrane region" description="Helical" evidence="5">
    <location>
        <begin position="63"/>
        <end position="84"/>
    </location>
</feature>
<keyword evidence="8" id="KW-1185">Reference proteome</keyword>
<evidence type="ECO:0000256" key="4">
    <source>
        <dbReference type="ARBA" id="ARBA00023136"/>
    </source>
</evidence>
<dbReference type="EMBL" id="CP076643">
    <property type="protein sequence ID" value="QXO18247.1"/>
    <property type="molecule type" value="Genomic_DNA"/>
</dbReference>
<dbReference type="GO" id="GO:0016020">
    <property type="term" value="C:membrane"/>
    <property type="evidence" value="ECO:0007669"/>
    <property type="project" value="UniProtKB-SubCell"/>
</dbReference>
<evidence type="ECO:0000259" key="6">
    <source>
        <dbReference type="Pfam" id="PF00892"/>
    </source>
</evidence>